<feature type="domain" description="Sodium/calcium exchanger membrane region" evidence="6">
    <location>
        <begin position="172"/>
        <end position="311"/>
    </location>
</feature>
<protein>
    <submittedName>
        <fullName evidence="7">Inner membrane protein YrbG, predicted calcium/sodium:proton antiporter</fullName>
    </submittedName>
</protein>
<evidence type="ECO:0000256" key="3">
    <source>
        <dbReference type="ARBA" id="ARBA00022989"/>
    </source>
</evidence>
<dbReference type="AlphaFoldDB" id="A0A3B0R739"/>
<feature type="transmembrane region" description="Helical" evidence="5">
    <location>
        <begin position="124"/>
        <end position="141"/>
    </location>
</feature>
<name>A0A3B0R739_9ZZZZ</name>
<dbReference type="PANTHER" id="PTHR10846:SF8">
    <property type="entry name" value="INNER MEMBRANE PROTEIN YRBG"/>
    <property type="match status" value="1"/>
</dbReference>
<dbReference type="EMBL" id="UOEC01000035">
    <property type="protein sequence ID" value="VAV87931.1"/>
    <property type="molecule type" value="Genomic_DNA"/>
</dbReference>
<dbReference type="GO" id="GO:0005886">
    <property type="term" value="C:plasma membrane"/>
    <property type="evidence" value="ECO:0007669"/>
    <property type="project" value="TreeGrafter"/>
</dbReference>
<feature type="transmembrane region" description="Helical" evidence="5">
    <location>
        <begin position="205"/>
        <end position="228"/>
    </location>
</feature>
<dbReference type="GO" id="GO:0005262">
    <property type="term" value="F:calcium channel activity"/>
    <property type="evidence" value="ECO:0007669"/>
    <property type="project" value="TreeGrafter"/>
</dbReference>
<sequence>MILSLLGGFVLLFLAGDLLVRGASNLAEKLGVQPLVIGIVIVGFGTSVPELATSVRAALQGAPGIAMGNIVGSNMANMLLILGAGALIYPIATKRSNIYRDGGVGAMGAVFLGLAAWYGELNRPAGIILILILIAYLWFLLHDDHKQRNAHQEKTGEKRANLLSLPVLKDSLLLLGGIAGVLLGGKFLVDGAVELARVYQIEESVVGLTVVALGTSLPELATSIIAALKRQTDLAIGNVLGSNIYNIFGIGGVTATIIPVPISPHMTNIDIPLLIVMSIALIGIIVWQHGVTRKTGVAFLGGYFAYVFYLLA</sequence>
<dbReference type="NCBIfam" id="TIGR00367">
    <property type="entry name" value="calcium/sodium antiporter"/>
    <property type="match status" value="1"/>
</dbReference>
<feature type="transmembrane region" description="Helical" evidence="5">
    <location>
        <begin position="294"/>
        <end position="311"/>
    </location>
</feature>
<dbReference type="Gene3D" id="1.20.1420.30">
    <property type="entry name" value="NCX, central ion-binding region"/>
    <property type="match status" value="1"/>
</dbReference>
<dbReference type="Pfam" id="PF01699">
    <property type="entry name" value="Na_Ca_ex"/>
    <property type="match status" value="2"/>
</dbReference>
<dbReference type="GO" id="GO:0006874">
    <property type="term" value="P:intracellular calcium ion homeostasis"/>
    <property type="evidence" value="ECO:0007669"/>
    <property type="project" value="TreeGrafter"/>
</dbReference>
<feature type="transmembrane region" description="Helical" evidence="5">
    <location>
        <begin position="75"/>
        <end position="92"/>
    </location>
</feature>
<accession>A0A3B0R739</accession>
<dbReference type="InterPro" id="IPR004481">
    <property type="entry name" value="K/Na/Ca-exchanger"/>
</dbReference>
<dbReference type="GO" id="GO:0008273">
    <property type="term" value="F:calcium, potassium:sodium antiporter activity"/>
    <property type="evidence" value="ECO:0007669"/>
    <property type="project" value="TreeGrafter"/>
</dbReference>
<feature type="transmembrane region" description="Helical" evidence="5">
    <location>
        <begin position="162"/>
        <end position="185"/>
    </location>
</feature>
<keyword evidence="3 5" id="KW-1133">Transmembrane helix</keyword>
<evidence type="ECO:0000256" key="5">
    <source>
        <dbReference type="SAM" id="Phobius"/>
    </source>
</evidence>
<organism evidence="7">
    <name type="scientific">hydrothermal vent metagenome</name>
    <dbReference type="NCBI Taxonomy" id="652676"/>
    <lineage>
        <taxon>unclassified sequences</taxon>
        <taxon>metagenomes</taxon>
        <taxon>ecological metagenomes</taxon>
    </lineage>
</organism>
<feature type="transmembrane region" description="Helical" evidence="5">
    <location>
        <begin position="240"/>
        <end position="263"/>
    </location>
</feature>
<dbReference type="InterPro" id="IPR004837">
    <property type="entry name" value="NaCa_Exmemb"/>
</dbReference>
<feature type="transmembrane region" description="Helical" evidence="5">
    <location>
        <begin position="269"/>
        <end position="287"/>
    </location>
</feature>
<proteinExistence type="predicted"/>
<dbReference type="InterPro" id="IPR044880">
    <property type="entry name" value="NCX_ion-bd_dom_sf"/>
</dbReference>
<evidence type="ECO:0000259" key="6">
    <source>
        <dbReference type="Pfam" id="PF01699"/>
    </source>
</evidence>
<feature type="domain" description="Sodium/calcium exchanger membrane region" evidence="6">
    <location>
        <begin position="3"/>
        <end position="141"/>
    </location>
</feature>
<dbReference type="PANTHER" id="PTHR10846">
    <property type="entry name" value="SODIUM/POTASSIUM/CALCIUM EXCHANGER"/>
    <property type="match status" value="1"/>
</dbReference>
<feature type="transmembrane region" description="Helical" evidence="5">
    <location>
        <begin position="99"/>
        <end position="118"/>
    </location>
</feature>
<keyword evidence="2 5" id="KW-0812">Transmembrane</keyword>
<reference evidence="7" key="1">
    <citation type="submission" date="2018-06" db="EMBL/GenBank/DDBJ databases">
        <authorList>
            <person name="Zhirakovskaya E."/>
        </authorList>
    </citation>
    <scope>NUCLEOTIDE SEQUENCE</scope>
</reference>
<evidence type="ECO:0000313" key="7">
    <source>
        <dbReference type="EMBL" id="VAV87931.1"/>
    </source>
</evidence>
<evidence type="ECO:0000256" key="4">
    <source>
        <dbReference type="ARBA" id="ARBA00023136"/>
    </source>
</evidence>
<keyword evidence="4 5" id="KW-0472">Membrane</keyword>
<evidence type="ECO:0000256" key="1">
    <source>
        <dbReference type="ARBA" id="ARBA00004141"/>
    </source>
</evidence>
<gene>
    <name evidence="7" type="ORF">MNBD_ALPHA08-2402</name>
</gene>
<comment type="subcellular location">
    <subcellularLocation>
        <location evidence="1">Membrane</location>
        <topology evidence="1">Multi-pass membrane protein</topology>
    </subcellularLocation>
</comment>
<evidence type="ECO:0000256" key="2">
    <source>
        <dbReference type="ARBA" id="ARBA00022692"/>
    </source>
</evidence>